<dbReference type="EMBL" id="JACCBI010000001">
    <property type="protein sequence ID" value="NYD67018.1"/>
    <property type="molecule type" value="Genomic_DNA"/>
</dbReference>
<proteinExistence type="predicted"/>
<feature type="transmembrane region" description="Helical" evidence="1">
    <location>
        <begin position="23"/>
        <end position="48"/>
    </location>
</feature>
<dbReference type="Proteomes" id="UP000581087">
    <property type="component" value="Unassembled WGS sequence"/>
</dbReference>
<reference evidence="2 3" key="1">
    <citation type="submission" date="2020-07" db="EMBL/GenBank/DDBJ databases">
        <title>Sequencing the genomes of 1000 actinobacteria strains.</title>
        <authorList>
            <person name="Klenk H.-P."/>
        </authorList>
    </citation>
    <scope>NUCLEOTIDE SEQUENCE [LARGE SCALE GENOMIC DNA]</scope>
    <source>
        <strain evidence="2 3">DSM 23870</strain>
    </source>
</reference>
<accession>A0A852S0Z1</accession>
<evidence type="ECO:0000256" key="1">
    <source>
        <dbReference type="SAM" id="Phobius"/>
    </source>
</evidence>
<keyword evidence="1" id="KW-0472">Membrane</keyword>
<gene>
    <name evidence="2" type="ORF">BJ972_001537</name>
</gene>
<dbReference type="RefSeq" id="WP_164989985.1">
    <property type="nucleotide sequence ID" value="NZ_JACCBI010000001.1"/>
</dbReference>
<protein>
    <submittedName>
        <fullName evidence="2">U3 small nucleolar RNA-associated protein 14</fullName>
    </submittedName>
</protein>
<keyword evidence="1" id="KW-1133">Transmembrane helix</keyword>
<evidence type="ECO:0000313" key="2">
    <source>
        <dbReference type="EMBL" id="NYD67018.1"/>
    </source>
</evidence>
<keyword evidence="1" id="KW-0812">Transmembrane</keyword>
<evidence type="ECO:0000313" key="3">
    <source>
        <dbReference type="Proteomes" id="UP000581087"/>
    </source>
</evidence>
<sequence length="49" mass="5018">MQKEQLALIEPLEDLEAPGWGEWAVGIGVGVWATGGAAWAGVVIGVAIT</sequence>
<name>A0A852S0Z1_9MICO</name>
<organism evidence="2 3">
    <name type="scientific">Agromyces atrinae</name>
    <dbReference type="NCBI Taxonomy" id="592376"/>
    <lineage>
        <taxon>Bacteria</taxon>
        <taxon>Bacillati</taxon>
        <taxon>Actinomycetota</taxon>
        <taxon>Actinomycetes</taxon>
        <taxon>Micrococcales</taxon>
        <taxon>Microbacteriaceae</taxon>
        <taxon>Agromyces</taxon>
    </lineage>
</organism>
<comment type="caution">
    <text evidence="2">The sequence shown here is derived from an EMBL/GenBank/DDBJ whole genome shotgun (WGS) entry which is preliminary data.</text>
</comment>
<dbReference type="AlphaFoldDB" id="A0A852S0Z1"/>